<keyword evidence="3" id="KW-1185">Reference proteome</keyword>
<dbReference type="Proteomes" id="UP000309033">
    <property type="component" value="Unassembled WGS sequence"/>
</dbReference>
<comment type="caution">
    <text evidence="2">The sequence shown here is derived from an EMBL/GenBank/DDBJ whole genome shotgun (WGS) entry which is preliminary data.</text>
</comment>
<evidence type="ECO:0000313" key="3">
    <source>
        <dbReference type="Proteomes" id="UP000309033"/>
    </source>
</evidence>
<proteinExistence type="predicted"/>
<gene>
    <name evidence="2" type="primary">fxlA</name>
    <name evidence="2" type="ORF">FED44_19985</name>
</gene>
<feature type="region of interest" description="Disordered" evidence="1">
    <location>
        <begin position="1"/>
        <end position="22"/>
    </location>
</feature>
<dbReference type="EMBL" id="VANP01000007">
    <property type="protein sequence ID" value="TLP57846.1"/>
    <property type="molecule type" value="Genomic_DNA"/>
</dbReference>
<name>A0A5R8YYJ8_9ACTN</name>
<dbReference type="NCBIfam" id="TIGR04363">
    <property type="entry name" value="LD_lanti_pre"/>
    <property type="match status" value="1"/>
</dbReference>
<dbReference type="AlphaFoldDB" id="A0A5R8YYJ8"/>
<sequence length="63" mass="6118">MSSNLGPVQGHPSGSPALGAAARRGPFDLDVSVVEAADAGSLISVTDDGCGTTCPKACTTGSR</sequence>
<reference evidence="2" key="1">
    <citation type="submission" date="2019-05" db="EMBL/GenBank/DDBJ databases">
        <title>Isolation, diversity and antifungal activity of Actinobacteria from wheat.</title>
        <authorList>
            <person name="Yu B."/>
        </authorList>
    </citation>
    <scope>NUCLEOTIDE SEQUENCE [LARGE SCALE GENOMIC DNA]</scope>
    <source>
        <strain evidence="2">NEAU-HEGS1-5</strain>
    </source>
</reference>
<organism evidence="2 3">
    <name type="scientific">Microbispora triticiradicis</name>
    <dbReference type="NCBI Taxonomy" id="2200763"/>
    <lineage>
        <taxon>Bacteria</taxon>
        <taxon>Bacillati</taxon>
        <taxon>Actinomycetota</taxon>
        <taxon>Actinomycetes</taxon>
        <taxon>Streptosporangiales</taxon>
        <taxon>Streptosporangiaceae</taxon>
        <taxon>Microbispora</taxon>
    </lineage>
</organism>
<dbReference type="InterPro" id="IPR027575">
    <property type="entry name" value="LD_lanti_pre"/>
</dbReference>
<accession>A0A5R8YYJ8</accession>
<protein>
    <submittedName>
        <fullName evidence="2">FxLD family lantipeptide</fullName>
    </submittedName>
</protein>
<evidence type="ECO:0000313" key="2">
    <source>
        <dbReference type="EMBL" id="TLP57846.1"/>
    </source>
</evidence>
<evidence type="ECO:0000256" key="1">
    <source>
        <dbReference type="SAM" id="MobiDB-lite"/>
    </source>
</evidence>
<dbReference type="OrthoDB" id="3215713at2"/>